<dbReference type="InterPro" id="IPR036271">
    <property type="entry name" value="Tet_transcr_reg_TetR-rel_C_sf"/>
</dbReference>
<organism evidence="5 6">
    <name type="scientific">Actinacidiphila alni</name>
    <dbReference type="NCBI Taxonomy" id="380248"/>
    <lineage>
        <taxon>Bacteria</taxon>
        <taxon>Bacillati</taxon>
        <taxon>Actinomycetota</taxon>
        <taxon>Actinomycetes</taxon>
        <taxon>Kitasatosporales</taxon>
        <taxon>Streptomycetaceae</taxon>
        <taxon>Actinacidiphila</taxon>
    </lineage>
</organism>
<dbReference type="GO" id="GO:0003677">
    <property type="term" value="F:DNA binding"/>
    <property type="evidence" value="ECO:0007669"/>
    <property type="project" value="UniProtKB-UniRule"/>
</dbReference>
<keyword evidence="6" id="KW-1185">Reference proteome</keyword>
<dbReference type="Pfam" id="PF00440">
    <property type="entry name" value="TetR_N"/>
    <property type="match status" value="1"/>
</dbReference>
<sequence>MPPEPPASSSAPTAPSTARGAATSRRIIDAAAVEFAARGIAGARIDRIIAAAHTNKAQLYGYFGSKDGLFDAVVADRVSFTTEARPFDAADLPGWAVGLYDHNLRQPDLVRLIAWIRLERRPTGLWFDSADHEQKLAEIAAEQAAGRLCAGDPFDLLTLVISMACAWSPASGVYTATAEEPAADHERRRALLRECVARAVAP</sequence>
<dbReference type="EMBL" id="FONG01000024">
    <property type="protein sequence ID" value="SFF69193.1"/>
    <property type="molecule type" value="Genomic_DNA"/>
</dbReference>
<feature type="DNA-binding region" description="H-T-H motif" evidence="2">
    <location>
        <begin position="44"/>
        <end position="63"/>
    </location>
</feature>
<gene>
    <name evidence="5" type="ORF">SAMN05216251_124106</name>
</gene>
<dbReference type="SUPFAM" id="SSF46689">
    <property type="entry name" value="Homeodomain-like"/>
    <property type="match status" value="1"/>
</dbReference>
<dbReference type="PROSITE" id="PS50977">
    <property type="entry name" value="HTH_TETR_2"/>
    <property type="match status" value="1"/>
</dbReference>
<dbReference type="OrthoDB" id="4726108at2"/>
<dbReference type="InterPro" id="IPR050109">
    <property type="entry name" value="HTH-type_TetR-like_transc_reg"/>
</dbReference>
<dbReference type="PANTHER" id="PTHR30328:SF54">
    <property type="entry name" value="HTH-TYPE TRANSCRIPTIONAL REPRESSOR SCO4008"/>
    <property type="match status" value="1"/>
</dbReference>
<evidence type="ECO:0000256" key="2">
    <source>
        <dbReference type="PROSITE-ProRule" id="PRU00335"/>
    </source>
</evidence>
<reference evidence="6" key="1">
    <citation type="submission" date="2016-10" db="EMBL/GenBank/DDBJ databases">
        <authorList>
            <person name="Varghese N."/>
            <person name="Submissions S."/>
        </authorList>
    </citation>
    <scope>NUCLEOTIDE SEQUENCE [LARGE SCALE GENOMIC DNA]</scope>
    <source>
        <strain evidence="6">CGMCC 4.3510</strain>
    </source>
</reference>
<evidence type="ECO:0000259" key="4">
    <source>
        <dbReference type="PROSITE" id="PS50977"/>
    </source>
</evidence>
<dbReference type="RefSeq" id="WP_093716938.1">
    <property type="nucleotide sequence ID" value="NZ_FONG01000024.1"/>
</dbReference>
<dbReference type="GO" id="GO:0006355">
    <property type="term" value="P:regulation of DNA-templated transcription"/>
    <property type="evidence" value="ECO:0007669"/>
    <property type="project" value="UniProtKB-ARBA"/>
</dbReference>
<feature type="domain" description="HTH tetR-type" evidence="4">
    <location>
        <begin position="21"/>
        <end position="81"/>
    </location>
</feature>
<dbReference type="PRINTS" id="PR00455">
    <property type="entry name" value="HTHTETR"/>
</dbReference>
<accession>A0A1I2KRP8</accession>
<dbReference type="InterPro" id="IPR001647">
    <property type="entry name" value="HTH_TetR"/>
</dbReference>
<dbReference type="Pfam" id="PF17926">
    <property type="entry name" value="TetR_C_21"/>
    <property type="match status" value="1"/>
</dbReference>
<evidence type="ECO:0000313" key="5">
    <source>
        <dbReference type="EMBL" id="SFF69193.1"/>
    </source>
</evidence>
<dbReference type="InterPro" id="IPR009057">
    <property type="entry name" value="Homeodomain-like_sf"/>
</dbReference>
<dbReference type="STRING" id="380248.SAMN05216251_124106"/>
<protein>
    <submittedName>
        <fullName evidence="5">Transcriptional regulator, TetR family</fullName>
    </submittedName>
</protein>
<keyword evidence="1 2" id="KW-0238">DNA-binding</keyword>
<name>A0A1I2KRP8_9ACTN</name>
<dbReference type="InterPro" id="IPR041467">
    <property type="entry name" value="Sco4008_C"/>
</dbReference>
<dbReference type="AlphaFoldDB" id="A0A1I2KRP8"/>
<dbReference type="Proteomes" id="UP000199323">
    <property type="component" value="Unassembled WGS sequence"/>
</dbReference>
<feature type="compositionally biased region" description="Low complexity" evidence="3">
    <location>
        <begin position="7"/>
        <end position="21"/>
    </location>
</feature>
<evidence type="ECO:0000256" key="3">
    <source>
        <dbReference type="SAM" id="MobiDB-lite"/>
    </source>
</evidence>
<evidence type="ECO:0000256" key="1">
    <source>
        <dbReference type="ARBA" id="ARBA00023125"/>
    </source>
</evidence>
<dbReference type="Gene3D" id="1.10.357.10">
    <property type="entry name" value="Tetracycline Repressor, domain 2"/>
    <property type="match status" value="1"/>
</dbReference>
<dbReference type="PANTHER" id="PTHR30328">
    <property type="entry name" value="TRANSCRIPTIONAL REPRESSOR"/>
    <property type="match status" value="1"/>
</dbReference>
<evidence type="ECO:0000313" key="6">
    <source>
        <dbReference type="Proteomes" id="UP000199323"/>
    </source>
</evidence>
<dbReference type="SUPFAM" id="SSF48498">
    <property type="entry name" value="Tetracyclin repressor-like, C-terminal domain"/>
    <property type="match status" value="1"/>
</dbReference>
<feature type="region of interest" description="Disordered" evidence="3">
    <location>
        <begin position="1"/>
        <end position="21"/>
    </location>
</feature>
<proteinExistence type="predicted"/>